<sequence length="185" mass="20343">MVVNRESNISIGKINVDTVDTLVVFRVQVTIDLTVTVSIPLIHTGQWRLRFPVGVLVGCREVRQACIFCTDRDDSRRGSGIVVSVGILLEASVIYMIPILLQLAVVAVVVPFLVPGVRHLHRTPVVQARPVMIQRHTGGELCQFLKGVPISYFLRHPSATKCVMDGHAVTSRTRHAVAFICITAV</sequence>
<keyword evidence="1" id="KW-0812">Transmembrane</keyword>
<accession>A0A0L8H6Q3</accession>
<dbReference type="AlphaFoldDB" id="A0A0L8H6Q3"/>
<organism evidence="2">
    <name type="scientific">Octopus bimaculoides</name>
    <name type="common">California two-spotted octopus</name>
    <dbReference type="NCBI Taxonomy" id="37653"/>
    <lineage>
        <taxon>Eukaryota</taxon>
        <taxon>Metazoa</taxon>
        <taxon>Spiralia</taxon>
        <taxon>Lophotrochozoa</taxon>
        <taxon>Mollusca</taxon>
        <taxon>Cephalopoda</taxon>
        <taxon>Coleoidea</taxon>
        <taxon>Octopodiformes</taxon>
        <taxon>Octopoda</taxon>
        <taxon>Incirrata</taxon>
        <taxon>Octopodidae</taxon>
        <taxon>Octopus</taxon>
    </lineage>
</organism>
<reference evidence="2" key="1">
    <citation type="submission" date="2015-07" db="EMBL/GenBank/DDBJ databases">
        <title>MeaNS - Measles Nucleotide Surveillance Program.</title>
        <authorList>
            <person name="Tran T."/>
            <person name="Druce J."/>
        </authorList>
    </citation>
    <scope>NUCLEOTIDE SEQUENCE</scope>
    <source>
        <strain evidence="2">UCB-OBI-ISO-001</strain>
        <tissue evidence="2">Gonad</tissue>
    </source>
</reference>
<feature type="transmembrane region" description="Helical" evidence="1">
    <location>
        <begin position="93"/>
        <end position="114"/>
    </location>
</feature>
<keyword evidence="1" id="KW-1133">Transmembrane helix</keyword>
<evidence type="ECO:0000313" key="2">
    <source>
        <dbReference type="EMBL" id="KOF84966.1"/>
    </source>
</evidence>
<evidence type="ECO:0000256" key="1">
    <source>
        <dbReference type="SAM" id="Phobius"/>
    </source>
</evidence>
<protein>
    <submittedName>
        <fullName evidence="2">Uncharacterized protein</fullName>
    </submittedName>
</protein>
<gene>
    <name evidence="2" type="ORF">OCBIM_22021040mg</name>
</gene>
<proteinExistence type="predicted"/>
<keyword evidence="1" id="KW-0472">Membrane</keyword>
<dbReference type="EMBL" id="KQ418995">
    <property type="protein sequence ID" value="KOF84966.1"/>
    <property type="molecule type" value="Genomic_DNA"/>
</dbReference>
<name>A0A0L8H6Q3_OCTBM</name>